<dbReference type="InterPro" id="IPR021710">
    <property type="entry name" value="DUF3293"/>
</dbReference>
<accession>A0A7I9YRW2</accession>
<name>A0A7I9YRW2_MYCBU</name>
<dbReference type="EMBL" id="BLKZ01000001">
    <property type="protein sequence ID" value="GFG91406.1"/>
    <property type="molecule type" value="Genomic_DNA"/>
</dbReference>
<keyword evidence="2" id="KW-1185">Reference proteome</keyword>
<reference evidence="1 2" key="1">
    <citation type="journal article" date="2019" name="Emerg. Microbes Infect.">
        <title>Comprehensive subspecies identification of 175 nontuberculous mycobacteria species based on 7547 genomic profiles.</title>
        <authorList>
            <person name="Matsumoto Y."/>
            <person name="Kinjo T."/>
            <person name="Motooka D."/>
            <person name="Nabeya D."/>
            <person name="Jung N."/>
            <person name="Uechi K."/>
            <person name="Horii T."/>
            <person name="Iida T."/>
            <person name="Fujita J."/>
            <person name="Nakamura S."/>
        </authorList>
    </citation>
    <scope>NUCLEOTIDE SEQUENCE [LARGE SCALE GENOMIC DNA]</scope>
    <source>
        <strain evidence="1 2">JCM 30725</strain>
    </source>
</reference>
<protein>
    <submittedName>
        <fullName evidence="1">Uncharacterized protein</fullName>
    </submittedName>
</protein>
<gene>
    <name evidence="1" type="ORF">MBOU_34480</name>
</gene>
<evidence type="ECO:0000313" key="2">
    <source>
        <dbReference type="Proteomes" id="UP000465360"/>
    </source>
</evidence>
<dbReference type="Proteomes" id="UP000465360">
    <property type="component" value="Unassembled WGS sequence"/>
</dbReference>
<dbReference type="Pfam" id="PF11697">
    <property type="entry name" value="DUF3293"/>
    <property type="match status" value="1"/>
</dbReference>
<organism evidence="1 2">
    <name type="scientific">Mycobacterium bourgelatii</name>
    <dbReference type="NCBI Taxonomy" id="1273442"/>
    <lineage>
        <taxon>Bacteria</taxon>
        <taxon>Bacillati</taxon>
        <taxon>Actinomycetota</taxon>
        <taxon>Actinomycetes</taxon>
        <taxon>Mycobacteriales</taxon>
        <taxon>Mycobacteriaceae</taxon>
        <taxon>Mycobacterium</taxon>
    </lineage>
</organism>
<dbReference type="RefSeq" id="WP_163714488.1">
    <property type="nucleotide sequence ID" value="NZ_BLKZ01000001.1"/>
</dbReference>
<comment type="caution">
    <text evidence="1">The sequence shown here is derived from an EMBL/GenBank/DDBJ whole genome shotgun (WGS) entry which is preliminary data.</text>
</comment>
<sequence>MHTYDDFDWVEPGELKTMAMDDILWNLYLATKVNFYIPKLGGIVWPVDSHGEDDPPLGPLHVVTAVQPKPNPDSDDNLARIEVLEYELRVSGRVSIRAVGTSFDGTHSEESRAVFGLDDDEARSLGRRFGQVAIFSWAGSRWSLLASAHDRETHGSWRWEADV</sequence>
<evidence type="ECO:0000313" key="1">
    <source>
        <dbReference type="EMBL" id="GFG91406.1"/>
    </source>
</evidence>
<proteinExistence type="predicted"/>
<dbReference type="AlphaFoldDB" id="A0A7I9YRW2"/>